<dbReference type="PROSITE" id="PS51846">
    <property type="entry name" value="CNNM"/>
    <property type="match status" value="1"/>
</dbReference>
<dbReference type="PROSITE" id="PS51371">
    <property type="entry name" value="CBS"/>
    <property type="match status" value="2"/>
</dbReference>
<dbReference type="Pfam" id="PF01595">
    <property type="entry name" value="CNNM"/>
    <property type="match status" value="1"/>
</dbReference>
<gene>
    <name evidence="15" type="ORF">HHA03_10890</name>
    <name evidence="16" type="ORF">SAMN05421839_1127</name>
</gene>
<evidence type="ECO:0000256" key="3">
    <source>
        <dbReference type="ARBA" id="ARBA00022475"/>
    </source>
</evidence>
<name>A0A1I5P066_9BACI</name>
<keyword evidence="5" id="KW-0677">Repeat</keyword>
<dbReference type="Gene3D" id="3.10.580.10">
    <property type="entry name" value="CBS-domain"/>
    <property type="match status" value="1"/>
</dbReference>
<evidence type="ECO:0000259" key="14">
    <source>
        <dbReference type="PROSITE" id="PS51846"/>
    </source>
</evidence>
<dbReference type="FunFam" id="3.10.580.10:FF:000002">
    <property type="entry name" value="Magnesium/cobalt efflux protein CorC"/>
    <property type="match status" value="1"/>
</dbReference>
<feature type="transmembrane region" description="Helical" evidence="12">
    <location>
        <begin position="101"/>
        <end position="122"/>
    </location>
</feature>
<evidence type="ECO:0000256" key="1">
    <source>
        <dbReference type="ARBA" id="ARBA00004651"/>
    </source>
</evidence>
<feature type="transmembrane region" description="Helical" evidence="12">
    <location>
        <begin position="6"/>
        <end position="28"/>
    </location>
</feature>
<dbReference type="InterPro" id="IPR002550">
    <property type="entry name" value="CNNM"/>
</dbReference>
<accession>A0A1I5P066</accession>
<dbReference type="OrthoDB" id="9798188at2"/>
<dbReference type="SMART" id="SM01091">
    <property type="entry name" value="CorC_HlyC"/>
    <property type="match status" value="1"/>
</dbReference>
<keyword evidence="8 10" id="KW-0472">Membrane</keyword>
<dbReference type="Gene3D" id="3.30.465.10">
    <property type="match status" value="1"/>
</dbReference>
<dbReference type="Pfam" id="PF03471">
    <property type="entry name" value="CorC_HlyC"/>
    <property type="match status" value="1"/>
</dbReference>
<dbReference type="Proteomes" id="UP000242243">
    <property type="component" value="Unassembled WGS sequence"/>
</dbReference>
<reference evidence="16 17" key="1">
    <citation type="submission" date="2016-10" db="EMBL/GenBank/DDBJ databases">
        <authorList>
            <person name="de Groot N.N."/>
        </authorList>
    </citation>
    <scope>NUCLEOTIDE SEQUENCE [LARGE SCALE GENOMIC DNA]</scope>
    <source>
        <strain evidence="16 17">DSM 17073</strain>
    </source>
</reference>
<keyword evidence="6 10" id="KW-1133">Transmembrane helix</keyword>
<feature type="domain" description="CBS" evidence="13">
    <location>
        <begin position="219"/>
        <end position="278"/>
    </location>
</feature>
<feature type="domain" description="CNNM transmembrane" evidence="14">
    <location>
        <begin position="1"/>
        <end position="200"/>
    </location>
</feature>
<evidence type="ECO:0000313" key="18">
    <source>
        <dbReference type="Proteomes" id="UP000321547"/>
    </source>
</evidence>
<evidence type="ECO:0000256" key="7">
    <source>
        <dbReference type="ARBA" id="ARBA00023122"/>
    </source>
</evidence>
<keyword evidence="18" id="KW-1185">Reference proteome</keyword>
<dbReference type="InterPro" id="IPR044751">
    <property type="entry name" value="Ion_transp-like_CBS"/>
</dbReference>
<dbReference type="EMBL" id="BJWI01000011">
    <property type="protein sequence ID" value="GEM01557.1"/>
    <property type="molecule type" value="Genomic_DNA"/>
</dbReference>
<protein>
    <submittedName>
        <fullName evidence="16">Putative hemolysin</fullName>
    </submittedName>
</protein>
<dbReference type="GO" id="GO:0050660">
    <property type="term" value="F:flavin adenine dinucleotide binding"/>
    <property type="evidence" value="ECO:0007669"/>
    <property type="project" value="InterPro"/>
</dbReference>
<dbReference type="EMBL" id="FOXC01000012">
    <property type="protein sequence ID" value="SFP27377.1"/>
    <property type="molecule type" value="Genomic_DNA"/>
</dbReference>
<proteinExistence type="inferred from homology"/>
<dbReference type="CDD" id="cd04590">
    <property type="entry name" value="CBS_pair_CorC_HlyC_assoc"/>
    <property type="match status" value="1"/>
</dbReference>
<dbReference type="InterPro" id="IPR051676">
    <property type="entry name" value="UPF0053_domain"/>
</dbReference>
<dbReference type="InterPro" id="IPR046342">
    <property type="entry name" value="CBS_dom_sf"/>
</dbReference>
<sequence length="453" mass="51171">MGIAVVALVILISLNAFFAASEIALVSLNDNKVKRMAERGDKTAQALDKLLSQPGRFLATIQIGITLAGFLASAFAADVFSEPLAESLSTFLPLSINMLETLSLVIVTMILSYMTLVFGELVPKQVALKRKEKVANFAVKPITLLFKISLPVVKVLNFSTNTVSRLFGVDPNDEDEDVTEEEIRMMVDIGDEKGTIESSEKRLIHNIFEFNDKDVSDIMTHRTEIEAIDVESNFEDVIDIIKEHRYTRFPVYREDLDEIIGVLHTKDLIVMLETDQATFNLAEIMRKPYFVMEHQSIDTLLTNMQRENIHMAIIVDEYGGTDGLVTLEDLIEEIIGEISSEHGVSLDNDEVLKHSHHEATVKATIHLTDLNHLFGLELPVDDFETLNGFLTDYIGSIPDRDYKEPIHYKNVQFDILSVSDKRIEEVYVKVDQEQSPHVHHEDNKQPDTDEQTI</sequence>
<keyword evidence="4 10" id="KW-0812">Transmembrane</keyword>
<dbReference type="Pfam" id="PF00571">
    <property type="entry name" value="CBS"/>
    <property type="match status" value="2"/>
</dbReference>
<dbReference type="InterPro" id="IPR036318">
    <property type="entry name" value="FAD-bd_PCMH-like_sf"/>
</dbReference>
<dbReference type="InterPro" id="IPR000644">
    <property type="entry name" value="CBS_dom"/>
</dbReference>
<evidence type="ECO:0000256" key="11">
    <source>
        <dbReference type="SAM" id="MobiDB-lite"/>
    </source>
</evidence>
<evidence type="ECO:0000256" key="6">
    <source>
        <dbReference type="ARBA" id="ARBA00022989"/>
    </source>
</evidence>
<dbReference type="InterPro" id="IPR016169">
    <property type="entry name" value="FAD-bd_PCMH_sub2"/>
</dbReference>
<evidence type="ECO:0000313" key="17">
    <source>
        <dbReference type="Proteomes" id="UP000242243"/>
    </source>
</evidence>
<evidence type="ECO:0000256" key="9">
    <source>
        <dbReference type="PROSITE-ProRule" id="PRU00703"/>
    </source>
</evidence>
<evidence type="ECO:0000256" key="10">
    <source>
        <dbReference type="PROSITE-ProRule" id="PRU01193"/>
    </source>
</evidence>
<dbReference type="InterPro" id="IPR005170">
    <property type="entry name" value="Transptr-assoc_dom"/>
</dbReference>
<evidence type="ECO:0000259" key="13">
    <source>
        <dbReference type="PROSITE" id="PS51371"/>
    </source>
</evidence>
<evidence type="ECO:0000256" key="12">
    <source>
        <dbReference type="SAM" id="Phobius"/>
    </source>
</evidence>
<keyword evidence="7 9" id="KW-0129">CBS domain</keyword>
<dbReference type="STRING" id="306540.SAMN05421839_1127"/>
<dbReference type="SUPFAM" id="SSF54631">
    <property type="entry name" value="CBS-domain pair"/>
    <property type="match status" value="1"/>
</dbReference>
<dbReference type="GO" id="GO:0005886">
    <property type="term" value="C:plasma membrane"/>
    <property type="evidence" value="ECO:0007669"/>
    <property type="project" value="UniProtKB-SubCell"/>
</dbReference>
<comment type="similarity">
    <text evidence="2">Belongs to the UPF0053 family.</text>
</comment>
<evidence type="ECO:0000256" key="8">
    <source>
        <dbReference type="ARBA" id="ARBA00023136"/>
    </source>
</evidence>
<evidence type="ECO:0000313" key="15">
    <source>
        <dbReference type="EMBL" id="GEM01557.1"/>
    </source>
</evidence>
<evidence type="ECO:0000256" key="2">
    <source>
        <dbReference type="ARBA" id="ARBA00006337"/>
    </source>
</evidence>
<feature type="transmembrane region" description="Helical" evidence="12">
    <location>
        <begin position="57"/>
        <end position="81"/>
    </location>
</feature>
<feature type="compositionally biased region" description="Basic and acidic residues" evidence="11">
    <location>
        <begin position="431"/>
        <end position="447"/>
    </location>
</feature>
<evidence type="ECO:0000256" key="4">
    <source>
        <dbReference type="ARBA" id="ARBA00022692"/>
    </source>
</evidence>
<feature type="domain" description="CBS" evidence="13">
    <location>
        <begin position="284"/>
        <end position="340"/>
    </location>
</feature>
<dbReference type="AlphaFoldDB" id="A0A1I5P066"/>
<organism evidence="16 17">
    <name type="scientific">Halolactibacillus halophilus</name>
    <dbReference type="NCBI Taxonomy" id="306540"/>
    <lineage>
        <taxon>Bacteria</taxon>
        <taxon>Bacillati</taxon>
        <taxon>Bacillota</taxon>
        <taxon>Bacilli</taxon>
        <taxon>Bacillales</taxon>
        <taxon>Bacillaceae</taxon>
        <taxon>Halolactibacillus</taxon>
    </lineage>
</organism>
<evidence type="ECO:0000313" key="16">
    <source>
        <dbReference type="EMBL" id="SFP27377.1"/>
    </source>
</evidence>
<feature type="region of interest" description="Disordered" evidence="11">
    <location>
        <begin position="431"/>
        <end position="453"/>
    </location>
</feature>
<comment type="subcellular location">
    <subcellularLocation>
        <location evidence="1">Cell membrane</location>
        <topology evidence="1">Multi-pass membrane protein</topology>
    </subcellularLocation>
</comment>
<keyword evidence="3" id="KW-1003">Cell membrane</keyword>
<dbReference type="PANTHER" id="PTHR43099:SF2">
    <property type="entry name" value="UPF0053 PROTEIN YRKA"/>
    <property type="match status" value="1"/>
</dbReference>
<dbReference type="SUPFAM" id="SSF56176">
    <property type="entry name" value="FAD-binding/transporter-associated domain-like"/>
    <property type="match status" value="1"/>
</dbReference>
<reference evidence="15 18" key="2">
    <citation type="submission" date="2019-07" db="EMBL/GenBank/DDBJ databases">
        <title>Whole genome shotgun sequence of Halolactibacillus halophilus NBRC 100868.</title>
        <authorList>
            <person name="Hosoyama A."/>
            <person name="Uohara A."/>
            <person name="Ohji S."/>
            <person name="Ichikawa N."/>
        </authorList>
    </citation>
    <scope>NUCLEOTIDE SEQUENCE [LARGE SCALE GENOMIC DNA]</scope>
    <source>
        <strain evidence="15 18">NBRC 100868</strain>
    </source>
</reference>
<dbReference type="PANTHER" id="PTHR43099">
    <property type="entry name" value="UPF0053 PROTEIN YRKA"/>
    <property type="match status" value="1"/>
</dbReference>
<dbReference type="Proteomes" id="UP000321547">
    <property type="component" value="Unassembled WGS sequence"/>
</dbReference>
<evidence type="ECO:0000256" key="5">
    <source>
        <dbReference type="ARBA" id="ARBA00022737"/>
    </source>
</evidence>